<evidence type="ECO:0000313" key="2">
    <source>
        <dbReference type="Proteomes" id="UP000501237"/>
    </source>
</evidence>
<evidence type="ECO:0000313" key="1">
    <source>
        <dbReference type="EMBL" id="BCA26913.1"/>
    </source>
</evidence>
<name>A0A679G9T8_9GAMM</name>
<protein>
    <submittedName>
        <fullName evidence="1">Alpha/beta hydrolase</fullName>
    </submittedName>
</protein>
<dbReference type="InterPro" id="IPR029058">
    <property type="entry name" value="AB_hydrolase_fold"/>
</dbReference>
<dbReference type="Gene3D" id="3.40.50.1820">
    <property type="entry name" value="alpha/beta hydrolase"/>
    <property type="match status" value="1"/>
</dbReference>
<proteinExistence type="predicted"/>
<dbReference type="GeneID" id="57396102"/>
<reference evidence="1 2" key="1">
    <citation type="journal article" date="2020" name="Microbiol. Resour. Announc.">
        <title>Complete genome sequence of Pseudomonas otitidis strain MrB4, isolated from Lake Biwa in Japan.</title>
        <authorList>
            <person name="Miyazaki K."/>
            <person name="Hase E."/>
            <person name="Maruya T."/>
        </authorList>
    </citation>
    <scope>NUCLEOTIDE SEQUENCE [LARGE SCALE GENOMIC DNA]</scope>
    <source>
        <strain evidence="1 2">MrB4</strain>
    </source>
</reference>
<organism evidence="1 2">
    <name type="scientific">Metapseudomonas otitidis</name>
    <dbReference type="NCBI Taxonomy" id="319939"/>
    <lineage>
        <taxon>Bacteria</taxon>
        <taxon>Pseudomonadati</taxon>
        <taxon>Pseudomonadota</taxon>
        <taxon>Gammaproteobacteria</taxon>
        <taxon>Pseudomonadales</taxon>
        <taxon>Pseudomonadaceae</taxon>
        <taxon>Metapseudomonas</taxon>
    </lineage>
</organism>
<dbReference type="AlphaFoldDB" id="A0A679G9T8"/>
<dbReference type="GO" id="GO:0016787">
    <property type="term" value="F:hydrolase activity"/>
    <property type="evidence" value="ECO:0007669"/>
    <property type="project" value="UniProtKB-KW"/>
</dbReference>
<keyword evidence="1" id="KW-0378">Hydrolase</keyword>
<gene>
    <name evidence="1" type="ORF">PtoMrB4_08900</name>
</gene>
<dbReference type="KEGG" id="poj:PtoMrB4_08900"/>
<dbReference type="PANTHER" id="PTHR12277:SF81">
    <property type="entry name" value="PROTEIN ABHD13"/>
    <property type="match status" value="1"/>
</dbReference>
<dbReference type="EMBL" id="AP022642">
    <property type="protein sequence ID" value="BCA26913.1"/>
    <property type="molecule type" value="Genomic_DNA"/>
</dbReference>
<dbReference type="Proteomes" id="UP000501237">
    <property type="component" value="Chromosome"/>
</dbReference>
<dbReference type="SUPFAM" id="SSF53474">
    <property type="entry name" value="alpha/beta-Hydrolases"/>
    <property type="match status" value="1"/>
</dbReference>
<dbReference type="PANTHER" id="PTHR12277">
    <property type="entry name" value="ALPHA/BETA HYDROLASE DOMAIN-CONTAINING PROTEIN"/>
    <property type="match status" value="1"/>
</dbReference>
<sequence>MTRFLITLATLLVALYLLLCAGLYLFQRQLLYVPQPRTLDAPGSTLELTRPEGPLQVTVQAHDGPRALLYFGGNAEDVSLNLPELRQAFPDRALYLMHYPGYGGSAGEPSEALIVRDALALFDQVQATHPQVDVVGRSLGSGVAVQVASARPVRRLVLVTPYDSIEAVAAERFPWVPVGWLLKDRYRSVDRVGALRTPSLLLVAGQDRVIPPAHAERLARHFAPGVARLEPLEGVGHNDISLHPRYWALLQEALR</sequence>
<accession>A0A679G9T8</accession>
<dbReference type="RefSeq" id="WP_107330137.1">
    <property type="nucleotide sequence ID" value="NZ_AP022642.1"/>
</dbReference>